<evidence type="ECO:0000313" key="6">
    <source>
        <dbReference type="Proteomes" id="UP000824120"/>
    </source>
</evidence>
<keyword evidence="2" id="KW-0677">Repeat</keyword>
<dbReference type="FunFam" id="1.25.40.10:FF:001093">
    <property type="entry name" value="Pentatricopeptide repeat-containing protein At2g34400"/>
    <property type="match status" value="1"/>
</dbReference>
<dbReference type="NCBIfam" id="TIGR00756">
    <property type="entry name" value="PPR"/>
    <property type="match status" value="6"/>
</dbReference>
<dbReference type="Pfam" id="PF13041">
    <property type="entry name" value="PPR_2"/>
    <property type="match status" value="3"/>
</dbReference>
<gene>
    <name evidence="5" type="ORF">H5410_029654</name>
</gene>
<dbReference type="InterPro" id="IPR011990">
    <property type="entry name" value="TPR-like_helical_dom_sf"/>
</dbReference>
<dbReference type="InterPro" id="IPR057207">
    <property type="entry name" value="FBXL15_LRR"/>
</dbReference>
<dbReference type="InterPro" id="IPR032675">
    <property type="entry name" value="LRR_dom_sf"/>
</dbReference>
<dbReference type="GO" id="GO:0009451">
    <property type="term" value="P:RNA modification"/>
    <property type="evidence" value="ECO:0007669"/>
    <property type="project" value="InterPro"/>
</dbReference>
<dbReference type="Gene3D" id="1.25.40.10">
    <property type="entry name" value="Tetratricopeptide repeat domain"/>
    <property type="match status" value="5"/>
</dbReference>
<feature type="repeat" description="PPR" evidence="3">
    <location>
        <begin position="536"/>
        <end position="570"/>
    </location>
</feature>
<comment type="caution">
    <text evidence="5">The sequence shown here is derived from an EMBL/GenBank/DDBJ whole genome shotgun (WGS) entry which is preliminary data.</text>
</comment>
<evidence type="ECO:0000313" key="5">
    <source>
        <dbReference type="EMBL" id="KAG5598284.1"/>
    </source>
</evidence>
<dbReference type="Proteomes" id="UP000824120">
    <property type="component" value="Chromosome 6"/>
</dbReference>
<dbReference type="InterPro" id="IPR002885">
    <property type="entry name" value="PPR_rpt"/>
</dbReference>
<dbReference type="FunFam" id="1.25.40.10:FF:000381">
    <property type="entry name" value="Pentatricopeptide repeat-containing protein"/>
    <property type="match status" value="1"/>
</dbReference>
<dbReference type="Pfam" id="PF12854">
    <property type="entry name" value="PPR_1"/>
    <property type="match status" value="1"/>
</dbReference>
<dbReference type="InterPro" id="IPR006553">
    <property type="entry name" value="Leu-rich_rpt_Cys-con_subtyp"/>
</dbReference>
<evidence type="ECO:0000259" key="4">
    <source>
        <dbReference type="Pfam" id="PF25372"/>
    </source>
</evidence>
<dbReference type="AlphaFoldDB" id="A0A9J5YGB3"/>
<reference evidence="5 6" key="1">
    <citation type="submission" date="2020-09" db="EMBL/GenBank/DDBJ databases">
        <title>De no assembly of potato wild relative species, Solanum commersonii.</title>
        <authorList>
            <person name="Cho K."/>
        </authorList>
    </citation>
    <scope>NUCLEOTIDE SEQUENCE [LARGE SCALE GENOMIC DNA]</scope>
    <source>
        <strain evidence="5">LZ3.2</strain>
        <tissue evidence="5">Leaf</tissue>
    </source>
</reference>
<dbReference type="InterPro" id="IPR046960">
    <property type="entry name" value="PPR_At4g14850-like_plant"/>
</dbReference>
<dbReference type="SUPFAM" id="SSF52047">
    <property type="entry name" value="RNI-like"/>
    <property type="match status" value="1"/>
</dbReference>
<protein>
    <recommendedName>
        <fullName evidence="4">F-box/LRR-repeat protein 15-like leucin rich repeat domain-containing protein</fullName>
    </recommendedName>
</protein>
<dbReference type="Gene3D" id="3.80.10.10">
    <property type="entry name" value="Ribonuclease Inhibitor"/>
    <property type="match status" value="1"/>
</dbReference>
<evidence type="ECO:0000256" key="3">
    <source>
        <dbReference type="PROSITE-ProRule" id="PRU00708"/>
    </source>
</evidence>
<accession>A0A9J5YGB3</accession>
<feature type="repeat" description="PPR" evidence="3">
    <location>
        <begin position="240"/>
        <end position="274"/>
    </location>
</feature>
<dbReference type="Pfam" id="PF25372">
    <property type="entry name" value="DUF7885"/>
    <property type="match status" value="1"/>
</dbReference>
<dbReference type="PANTHER" id="PTHR47926:SF533">
    <property type="entry name" value="DYW DOMAIN-CONTAINING PROTEIN"/>
    <property type="match status" value="1"/>
</dbReference>
<feature type="repeat" description="PPR" evidence="3">
    <location>
        <begin position="404"/>
        <end position="434"/>
    </location>
</feature>
<organism evidence="5 6">
    <name type="scientific">Solanum commersonii</name>
    <name type="common">Commerson's wild potato</name>
    <name type="synonym">Commerson's nightshade</name>
    <dbReference type="NCBI Taxonomy" id="4109"/>
    <lineage>
        <taxon>Eukaryota</taxon>
        <taxon>Viridiplantae</taxon>
        <taxon>Streptophyta</taxon>
        <taxon>Embryophyta</taxon>
        <taxon>Tracheophyta</taxon>
        <taxon>Spermatophyta</taxon>
        <taxon>Magnoliopsida</taxon>
        <taxon>eudicotyledons</taxon>
        <taxon>Gunneridae</taxon>
        <taxon>Pentapetalae</taxon>
        <taxon>asterids</taxon>
        <taxon>lamiids</taxon>
        <taxon>Solanales</taxon>
        <taxon>Solanaceae</taxon>
        <taxon>Solanoideae</taxon>
        <taxon>Solaneae</taxon>
        <taxon>Solanum</taxon>
    </lineage>
</organism>
<dbReference type="EMBL" id="JACXVP010000006">
    <property type="protein sequence ID" value="KAG5598284.1"/>
    <property type="molecule type" value="Genomic_DNA"/>
</dbReference>
<evidence type="ECO:0000256" key="1">
    <source>
        <dbReference type="ARBA" id="ARBA00006643"/>
    </source>
</evidence>
<dbReference type="SMART" id="SM00367">
    <property type="entry name" value="LRR_CC"/>
    <property type="match status" value="4"/>
</dbReference>
<feature type="repeat" description="PPR" evidence="3">
    <location>
        <begin position="435"/>
        <end position="469"/>
    </location>
</feature>
<name>A0A9J5YGB3_SOLCO</name>
<comment type="similarity">
    <text evidence="1">Belongs to the PPR family. PCMP-H subfamily.</text>
</comment>
<dbReference type="OrthoDB" id="185373at2759"/>
<sequence length="971" mass="108180">MGILRTRSLMKLDSFFDEMSEKDVVSWIAMIRGYLILNSSSHPNHFTFSTVLDACAGYFAVLVVNQVFACILKSGFPLDVVLLTCTLNVETLKLLSAIFESIPARNSIIGGYARHGLAERAMQEFERMLKSGIRSGRALLGACGLHSCLELGEIAANGIYTLEHDHPALYLVLSKIYGYRGVCSDITGLDNGCKSQMPALRRQISTLSTVNLNKTINSFIGNGNLQEARKLFDQSPHLTNVVSWNSLIAGYFKHNLIQQAEYLFDKMPHRDVVSWNTMLSGYRNANNPEKVYRCFLDMNRCGDMRPNELTFAVSISSFLHLYYKHLIPQLHGLVLGFGISLNVFVGSALMRGYVDLDDYRGLARVFYEILDKDVTPWNVLILGYMKFGCTSEAQRAFDMMPMRNSFTWSTLINGYIENKKLNEARFVFDKMSEKDVVSWTAMIRGYVQYGEFMKALKLFKLMLNSGSRPNHFTFSTVLDACAGYSAVLVGNQVHACILKSGFPLDVVLLTSLLDMYAKCGDIEVAFCIFESIPARNLVAWNSIIGGYARHGLAERAMQEFERMIKSGIRPDEITFINLVYACGHGGLVEEGERIFNSMVTEYGLKAEMEHYACMVDLYGRAGQLEKAEKLIDGMPFKPDVVVWGALLGACRLHSCLELGEIAANGIYTLEHNHPAVYSVLSKIYGDKGVCSDITGLDKLMKKWRATKQKAGNGAFFQGSYPSPKQSALFLSHRQDGNVYVPSWKRICVSTTVENFEQEKPSSNEFLLDECLVEVFKRLSSGQERSACACIPKRWLMLLSSIRRDEAFAFKPNLNAEEESTQRTQVKIGEIAESAGVEDVRLAAIAIGTANLGGLVKLSIWGDNLCRGVTDTGLKAIARGCPTLKHLFLWDLSSVGDEGLSEIVHECHLLEKLDLFQCPTITDKSLLEIAVNCPNMTSITMVSCSNIGNESLKAVGQYCLNLKLVVFRNCPV</sequence>
<feature type="domain" description="F-box/LRR-repeat protein 15-like leucin rich repeat" evidence="4">
    <location>
        <begin position="866"/>
        <end position="969"/>
    </location>
</feature>
<dbReference type="Pfam" id="PF01535">
    <property type="entry name" value="PPR"/>
    <property type="match status" value="4"/>
</dbReference>
<dbReference type="PANTHER" id="PTHR47926">
    <property type="entry name" value="PENTATRICOPEPTIDE REPEAT-CONTAINING PROTEIN"/>
    <property type="match status" value="1"/>
</dbReference>
<feature type="repeat" description="PPR" evidence="3">
    <location>
        <begin position="101"/>
        <end position="135"/>
    </location>
</feature>
<evidence type="ECO:0000256" key="2">
    <source>
        <dbReference type="ARBA" id="ARBA00022737"/>
    </source>
</evidence>
<dbReference type="PROSITE" id="PS51375">
    <property type="entry name" value="PPR"/>
    <property type="match status" value="5"/>
</dbReference>
<keyword evidence="6" id="KW-1185">Reference proteome</keyword>
<dbReference type="GO" id="GO:0003723">
    <property type="term" value="F:RNA binding"/>
    <property type="evidence" value="ECO:0007669"/>
    <property type="project" value="InterPro"/>
</dbReference>
<proteinExistence type="inferred from homology"/>